<gene>
    <name evidence="1" type="ORF">METZ01_LOCUS190209</name>
</gene>
<accession>A0A382DGK0</accession>
<sequence length="36" mass="3471">MGGSNISGSSAESNNLASGDALALLYSDLGKVGINS</sequence>
<reference evidence="1" key="1">
    <citation type="submission" date="2018-05" db="EMBL/GenBank/DDBJ databases">
        <authorList>
            <person name="Lanie J.A."/>
            <person name="Ng W.-L."/>
            <person name="Kazmierczak K.M."/>
            <person name="Andrzejewski T.M."/>
            <person name="Davidsen T.M."/>
            <person name="Wayne K.J."/>
            <person name="Tettelin H."/>
            <person name="Glass J.I."/>
            <person name="Rusch D."/>
            <person name="Podicherti R."/>
            <person name="Tsui H.-C.T."/>
            <person name="Winkler M.E."/>
        </authorList>
    </citation>
    <scope>NUCLEOTIDE SEQUENCE</scope>
</reference>
<dbReference type="EMBL" id="UINC01039208">
    <property type="protein sequence ID" value="SVB37355.1"/>
    <property type="molecule type" value="Genomic_DNA"/>
</dbReference>
<proteinExistence type="predicted"/>
<dbReference type="AlphaFoldDB" id="A0A382DGK0"/>
<evidence type="ECO:0000313" key="1">
    <source>
        <dbReference type="EMBL" id="SVB37355.1"/>
    </source>
</evidence>
<organism evidence="1">
    <name type="scientific">marine metagenome</name>
    <dbReference type="NCBI Taxonomy" id="408172"/>
    <lineage>
        <taxon>unclassified sequences</taxon>
        <taxon>metagenomes</taxon>
        <taxon>ecological metagenomes</taxon>
    </lineage>
</organism>
<name>A0A382DGK0_9ZZZZ</name>
<protein>
    <submittedName>
        <fullName evidence="1">Uncharacterized protein</fullName>
    </submittedName>
</protein>